<feature type="region of interest" description="Disordered" evidence="7">
    <location>
        <begin position="820"/>
        <end position="848"/>
    </location>
</feature>
<feature type="compositionally biased region" description="Acidic residues" evidence="7">
    <location>
        <begin position="1097"/>
        <end position="1111"/>
    </location>
</feature>
<comment type="pathway">
    <text evidence="2">Protein modification; peptidyl-diphthamide biosynthesis.</text>
</comment>
<feature type="region of interest" description="Disordered" evidence="7">
    <location>
        <begin position="580"/>
        <end position="665"/>
    </location>
</feature>
<feature type="region of interest" description="Disordered" evidence="7">
    <location>
        <begin position="1427"/>
        <end position="1475"/>
    </location>
</feature>
<proteinExistence type="inferred from homology"/>
<dbReference type="PANTHER" id="PTHR10762">
    <property type="entry name" value="DIPHTHAMIDE BIOSYNTHESIS PROTEIN"/>
    <property type="match status" value="1"/>
</dbReference>
<sequence length="1475" mass="161187">MAVSLSTADAAIIEHTVPLDASATAATAAHSGRDIAELYDVKSTAHALIYGPDGEKITPPLARVALQFPDEALIDSVPVFRALEAELKELVGDSSPRLYILADTSYGSCCVDEVAAQHVGAEAVVHYGHACLSATARLPALYTFAKHPVDVQNATDGLLSAAAQLQLEHIKAVVLTYDMAYTHAASEIYSSLASKWPYDTPLLLSRVDTKHNYDDKLLLRAGQPLEHGKKPPTGRGRAVDLPTGVMPEDTATLYLGGESRALTHLLLTLGAAYPLASYDPATQRARVETGQTNRLLMRRYAAIQKARDASVVGLVIGTLGIASYLPLLQHLRKLLTSPISRRKVYTISVGKLNPAKLANFQEIDVFVLVACPENSLIDTRDFQKPIVTPWEMLLAVQAHGGREVAWTGAYELDFAQVAQGAQDTDTTPDDDEDERPHFSFATGGYVARTHYGDGPDDDNRDASAGALELATAEPHQVVARDASGTLTKVLDSAARAHLGTRSWTGLDDAEGTGSAAVLEQGMAGMALHYRSAAGAPEDSVRYDTSPPALVLSKRATLVPREDMSLDTSFASPDESVLTAKPSDTLFLGSDDEQERSPVNVRERRMQVLKALARGRAPTQPAPQDAPVLSDVSEPESDPDDELDKLPAPAAATQAPRVKPLSKREQLEMHRMTAQLRRAQRTTIERAEPKRYQLSELLSTIEHAKRSPNERRLMHSSDPIESSSTPSERRTSPYNLMPPNMDPDGDVFVDAPSPSASRQRKARLLQRQRPVVDSDDEDLVVEPARSLHARMRAPSEPPEVSDAQLDASAHTFALAADHAARVVPTSPVRSASASPARPRVRHSPRVAPVLMNMEQFNATLLRKTQEQNAARNARRPRQEPLSPRSDGSSEKENIPLPRPADDGDADGDVFNDDGDLGRFFVPTQAPEHVAAESGDPPAATLGSHQSESSVLAQFFVSTQDGQPRGASLDLFSNQRRDGPVGGTARRLESVVRGDAFAALREREQVDAEQLLSPVDLPSLDPSLAQEALRAAASERRSDTLYLNQDGFFTQTKPGATSSRGQWLLPSQMDDFAQPTGQPVSDGEDARERQAGAPLAADSDVESEQAPENDSDIESAAGLQEADSDAETDAIEAGSGAEDAPQPPQPRRARSNAFVFGEAEESDEEDRVRDDAHGGLAGIFSDKEASEGEEEDSDDDADLESLLDDERDEDEETKDILAHKRYMQHREEDDAAVQALHERAAKGMLRSRRRGRIDGLGEMLDDDADEDELRRRLRAPRFQTKRRRIDGDEMDVLAAREDTQAFVRQYTETHTSADDYAKYEFLDEAPSSDEEAPRTTVTARELREELLRHRLEEREQTPQLRSDDEDAPVALREASKTSARASEAVHDDDEHARLLFNAHRLDPDALSNEQKARREMLLAEFSNEPEWRQVRGGNAGLDRRRSGNKARARAETAAPAPETRAEPRRLVGSLLQRKFAS</sequence>
<feature type="region of interest" description="Disordered" evidence="7">
    <location>
        <begin position="864"/>
        <end position="919"/>
    </location>
</feature>
<dbReference type="FunFam" id="3.40.50.11860:FF:000001">
    <property type="entry name" value="2-(3-amino-3-carboxypropyl)histidine synthase subunit 2"/>
    <property type="match status" value="1"/>
</dbReference>
<dbReference type="GO" id="GO:0017183">
    <property type="term" value="P:protein histidyl modification to diphthamide"/>
    <property type="evidence" value="ECO:0007669"/>
    <property type="project" value="InterPro"/>
</dbReference>
<feature type="compositionally biased region" description="Low complexity" evidence="7">
    <location>
        <begin position="715"/>
        <end position="725"/>
    </location>
</feature>
<feature type="region of interest" description="Disordered" evidence="7">
    <location>
        <begin position="1048"/>
        <end position="1211"/>
    </location>
</feature>
<dbReference type="NCBIfam" id="TIGR00272">
    <property type="entry name" value="DPH2"/>
    <property type="match status" value="1"/>
</dbReference>
<feature type="domain" description="DNA replication checkpoint mediator MRC1" evidence="8">
    <location>
        <begin position="1147"/>
        <end position="1302"/>
    </location>
</feature>
<dbReference type="SFLD" id="SFLDG01121">
    <property type="entry name" value="Diphthamide_biosynthesis"/>
    <property type="match status" value="1"/>
</dbReference>
<dbReference type="InterPro" id="IPR042265">
    <property type="entry name" value="DPH1/DPH2_3"/>
</dbReference>
<dbReference type="InterPro" id="IPR018564">
    <property type="entry name" value="Repl_chkpnt_MRC1_dom"/>
</dbReference>
<feature type="compositionally biased region" description="Low complexity" evidence="7">
    <location>
        <begin position="820"/>
        <end position="836"/>
    </location>
</feature>
<comment type="similarity">
    <text evidence="3">Belongs to the DPH1/DPH2 family. DPH2 subfamily.</text>
</comment>
<dbReference type="SFLD" id="SFLDS00032">
    <property type="entry name" value="Radical_SAM_3-amino-3-carboxyp"/>
    <property type="match status" value="1"/>
</dbReference>
<dbReference type="InterPro" id="IPR010014">
    <property type="entry name" value="DHP2"/>
</dbReference>
<organism evidence="9 10">
    <name type="scientific">Malassezia cuniculi</name>
    <dbReference type="NCBI Taxonomy" id="948313"/>
    <lineage>
        <taxon>Eukaryota</taxon>
        <taxon>Fungi</taxon>
        <taxon>Dikarya</taxon>
        <taxon>Basidiomycota</taxon>
        <taxon>Ustilaginomycotina</taxon>
        <taxon>Malasseziomycetes</taxon>
        <taxon>Malasseziales</taxon>
        <taxon>Malasseziaceae</taxon>
        <taxon>Malassezia</taxon>
    </lineage>
</organism>
<feature type="region of interest" description="Disordered" evidence="7">
    <location>
        <begin position="699"/>
        <end position="775"/>
    </location>
</feature>
<dbReference type="Gene3D" id="3.40.50.11860">
    <property type="entry name" value="Diphthamide synthesis DPH1/DPH2 domain 3"/>
    <property type="match status" value="1"/>
</dbReference>
<feature type="compositionally biased region" description="Polar residues" evidence="7">
    <location>
        <begin position="1048"/>
        <end position="1059"/>
    </location>
</feature>
<evidence type="ECO:0000256" key="7">
    <source>
        <dbReference type="SAM" id="MobiDB-lite"/>
    </source>
</evidence>
<evidence type="ECO:0000256" key="5">
    <source>
        <dbReference type="ARBA" id="ARBA00023004"/>
    </source>
</evidence>
<evidence type="ECO:0000256" key="3">
    <source>
        <dbReference type="ARBA" id="ARBA00006179"/>
    </source>
</evidence>
<evidence type="ECO:0000313" key="9">
    <source>
        <dbReference type="EMBL" id="WFD36490.1"/>
    </source>
</evidence>
<feature type="region of interest" description="Disordered" evidence="7">
    <location>
        <begin position="1348"/>
        <end position="1385"/>
    </location>
</feature>
<dbReference type="Pfam" id="PF09444">
    <property type="entry name" value="MRC1"/>
    <property type="match status" value="1"/>
</dbReference>
<dbReference type="Gene3D" id="3.40.50.11840">
    <property type="entry name" value="Diphthamide synthesis DPH1/DPH2 domain 1"/>
    <property type="match status" value="1"/>
</dbReference>
<accession>A0AAF0ETH7</accession>
<dbReference type="Proteomes" id="UP001219933">
    <property type="component" value="Chromosome 5"/>
</dbReference>
<evidence type="ECO:0000256" key="6">
    <source>
        <dbReference type="ARBA" id="ARBA00023014"/>
    </source>
</evidence>
<dbReference type="NCBIfam" id="TIGR00322">
    <property type="entry name" value="diphth2_R"/>
    <property type="match status" value="1"/>
</dbReference>
<dbReference type="PANTHER" id="PTHR10762:SF2">
    <property type="entry name" value="2-(3-AMINO-3-CARBOXYPROPYL)HISTIDINE SYNTHASE SUBUNIT 2"/>
    <property type="match status" value="1"/>
</dbReference>
<comment type="cofactor">
    <cofactor evidence="1">
        <name>[4Fe-4S] cluster</name>
        <dbReference type="ChEBI" id="CHEBI:49883"/>
    </cofactor>
</comment>
<keyword evidence="4" id="KW-0479">Metal-binding</keyword>
<feature type="compositionally biased region" description="Acidic residues" evidence="7">
    <location>
        <begin position="1185"/>
        <end position="1211"/>
    </location>
</feature>
<reference evidence="9" key="1">
    <citation type="submission" date="2023-03" db="EMBL/GenBank/DDBJ databases">
        <title>Mating type loci evolution in Malassezia.</title>
        <authorList>
            <person name="Coelho M.A."/>
        </authorList>
    </citation>
    <scope>NUCLEOTIDE SEQUENCE</scope>
    <source>
        <strain evidence="9">CBS 11721</strain>
    </source>
</reference>
<feature type="compositionally biased region" description="Basic and acidic residues" evidence="7">
    <location>
        <begin position="701"/>
        <end position="714"/>
    </location>
</feature>
<dbReference type="EMBL" id="CP119881">
    <property type="protein sequence ID" value="WFD36490.1"/>
    <property type="molecule type" value="Genomic_DNA"/>
</dbReference>
<keyword evidence="6" id="KW-0411">Iron-sulfur</keyword>
<gene>
    <name evidence="9" type="primary">DPH2</name>
    <name evidence="9" type="ORF">MCUN1_003370</name>
</gene>
<evidence type="ECO:0000313" key="10">
    <source>
        <dbReference type="Proteomes" id="UP001219933"/>
    </source>
</evidence>
<dbReference type="InterPro" id="IPR042263">
    <property type="entry name" value="DPH1/DPH2_1"/>
</dbReference>
<dbReference type="GO" id="GO:0051536">
    <property type="term" value="F:iron-sulfur cluster binding"/>
    <property type="evidence" value="ECO:0007669"/>
    <property type="project" value="UniProtKB-KW"/>
</dbReference>
<evidence type="ECO:0000256" key="4">
    <source>
        <dbReference type="ARBA" id="ARBA00022723"/>
    </source>
</evidence>
<dbReference type="GO" id="GO:0090560">
    <property type="term" value="F:2-(3-amino-3-carboxypropyl)histidine synthase activity"/>
    <property type="evidence" value="ECO:0007669"/>
    <property type="project" value="InterPro"/>
</dbReference>
<protein>
    <submittedName>
        <fullName evidence="9">Diphthamide biosynthesis protein 2</fullName>
    </submittedName>
</protein>
<evidence type="ECO:0000259" key="8">
    <source>
        <dbReference type="Pfam" id="PF09444"/>
    </source>
</evidence>
<feature type="region of interest" description="Disordered" evidence="7">
    <location>
        <begin position="420"/>
        <end position="439"/>
    </location>
</feature>
<dbReference type="InterPro" id="IPR016435">
    <property type="entry name" value="DPH1/DPH2"/>
</dbReference>
<evidence type="ECO:0000256" key="1">
    <source>
        <dbReference type="ARBA" id="ARBA00001966"/>
    </source>
</evidence>
<feature type="region of interest" description="Disordered" evidence="7">
    <location>
        <begin position="1315"/>
        <end position="1335"/>
    </location>
</feature>
<name>A0AAF0ETH7_9BASI</name>
<feature type="compositionally biased region" description="Acidic residues" evidence="7">
    <location>
        <begin position="632"/>
        <end position="642"/>
    </location>
</feature>
<feature type="compositionally biased region" description="Acidic residues" evidence="7">
    <location>
        <begin position="901"/>
        <end position="913"/>
    </location>
</feature>
<keyword evidence="5" id="KW-0408">Iron</keyword>
<keyword evidence="10" id="KW-1185">Reference proteome</keyword>
<evidence type="ECO:0000256" key="2">
    <source>
        <dbReference type="ARBA" id="ARBA00005156"/>
    </source>
</evidence>
<dbReference type="Pfam" id="PF01866">
    <property type="entry name" value="Diphthamide_syn"/>
    <property type="match status" value="1"/>
</dbReference>
<dbReference type="GO" id="GO:0046872">
    <property type="term" value="F:metal ion binding"/>
    <property type="evidence" value="ECO:0007669"/>
    <property type="project" value="UniProtKB-KW"/>
</dbReference>